<dbReference type="Proteomes" id="UP001408789">
    <property type="component" value="Unassembled WGS sequence"/>
</dbReference>
<dbReference type="GO" id="GO:0010008">
    <property type="term" value="C:endosome membrane"/>
    <property type="evidence" value="ECO:0007669"/>
    <property type="project" value="UniProtKB-SubCell"/>
</dbReference>
<feature type="transmembrane region" description="Helical" evidence="10">
    <location>
        <begin position="360"/>
        <end position="387"/>
    </location>
</feature>
<keyword evidence="4 10" id="KW-0812">Transmembrane</keyword>
<comment type="caution">
    <text evidence="11">The sequence shown here is derived from an EMBL/GenBank/DDBJ whole genome shotgun (WGS) entry which is preliminary data.</text>
</comment>
<gene>
    <name evidence="11" type="ORF">SSX86_031953</name>
</gene>
<comment type="similarity">
    <text evidence="3 10">Belongs to the nonaspanin (TM9SF) (TC 9.A.2) family.</text>
</comment>
<feature type="transmembrane region" description="Helical" evidence="10">
    <location>
        <begin position="623"/>
        <end position="650"/>
    </location>
</feature>
<evidence type="ECO:0000313" key="12">
    <source>
        <dbReference type="Proteomes" id="UP001408789"/>
    </source>
</evidence>
<reference evidence="11 12" key="1">
    <citation type="submission" date="2024-04" db="EMBL/GenBank/DDBJ databases">
        <title>The reference genome of an endangered Asteraceae, Deinandra increscens subsp. villosa, native to the Central Coast of California.</title>
        <authorList>
            <person name="Guilliams M."/>
            <person name="Hasenstab-Lehman K."/>
            <person name="Meyer R."/>
            <person name="Mcevoy S."/>
        </authorList>
    </citation>
    <scope>NUCLEOTIDE SEQUENCE [LARGE SCALE GENOMIC DNA]</scope>
    <source>
        <tissue evidence="11">Leaf</tissue>
    </source>
</reference>
<dbReference type="InterPro" id="IPR004240">
    <property type="entry name" value="EMP70"/>
</dbReference>
<name>A0AAP0GIC2_9ASTR</name>
<evidence type="ECO:0000256" key="5">
    <source>
        <dbReference type="ARBA" id="ARBA00022729"/>
    </source>
</evidence>
<proteinExistence type="inferred from homology"/>
<evidence type="ECO:0000256" key="1">
    <source>
        <dbReference type="ARBA" id="ARBA00004337"/>
    </source>
</evidence>
<keyword evidence="7 10" id="KW-1133">Transmembrane helix</keyword>
<keyword evidence="5" id="KW-0732">Signal</keyword>
<dbReference type="EMBL" id="JBCNJP010008536">
    <property type="protein sequence ID" value="KAK9049080.1"/>
    <property type="molecule type" value="Genomic_DNA"/>
</dbReference>
<keyword evidence="9 10" id="KW-0472">Membrane</keyword>
<evidence type="ECO:0000256" key="7">
    <source>
        <dbReference type="ARBA" id="ARBA00022989"/>
    </source>
</evidence>
<evidence type="ECO:0000256" key="3">
    <source>
        <dbReference type="ARBA" id="ARBA00005227"/>
    </source>
</evidence>
<feature type="transmembrane region" description="Helical" evidence="10">
    <location>
        <begin position="517"/>
        <end position="543"/>
    </location>
</feature>
<evidence type="ECO:0000313" key="11">
    <source>
        <dbReference type="EMBL" id="KAK9049080.1"/>
    </source>
</evidence>
<dbReference type="GO" id="GO:0072657">
    <property type="term" value="P:protein localization to membrane"/>
    <property type="evidence" value="ECO:0007669"/>
    <property type="project" value="TreeGrafter"/>
</dbReference>
<feature type="transmembrane region" description="Helical" evidence="10">
    <location>
        <begin position="549"/>
        <end position="572"/>
    </location>
</feature>
<feature type="transmembrane region" description="Helical" evidence="10">
    <location>
        <begin position="584"/>
        <end position="603"/>
    </location>
</feature>
<accession>A0AAP0GIC2</accession>
<evidence type="ECO:0000256" key="6">
    <source>
        <dbReference type="ARBA" id="ARBA00022753"/>
    </source>
</evidence>
<dbReference type="Pfam" id="PF02990">
    <property type="entry name" value="EMP70"/>
    <property type="match status" value="1"/>
</dbReference>
<keyword evidence="8" id="KW-0333">Golgi apparatus</keyword>
<dbReference type="PANTHER" id="PTHR10766">
    <property type="entry name" value="TRANSMEMBRANE 9 SUPERFAMILY PROTEIN"/>
    <property type="match status" value="1"/>
</dbReference>
<dbReference type="AlphaFoldDB" id="A0AAP0GIC2"/>
<keyword evidence="6" id="KW-0967">Endosome</keyword>
<evidence type="ECO:0000256" key="2">
    <source>
        <dbReference type="ARBA" id="ARBA00004653"/>
    </source>
</evidence>
<keyword evidence="12" id="KW-1185">Reference proteome</keyword>
<feature type="transmembrane region" description="Helical" evidence="10">
    <location>
        <begin position="430"/>
        <end position="455"/>
    </location>
</feature>
<feature type="transmembrane region" description="Helical" evidence="10">
    <location>
        <begin position="294"/>
        <end position="316"/>
    </location>
</feature>
<organism evidence="11 12">
    <name type="scientific">Deinandra increscens subsp. villosa</name>
    <dbReference type="NCBI Taxonomy" id="3103831"/>
    <lineage>
        <taxon>Eukaryota</taxon>
        <taxon>Viridiplantae</taxon>
        <taxon>Streptophyta</taxon>
        <taxon>Embryophyta</taxon>
        <taxon>Tracheophyta</taxon>
        <taxon>Spermatophyta</taxon>
        <taxon>Magnoliopsida</taxon>
        <taxon>eudicotyledons</taxon>
        <taxon>Gunneridae</taxon>
        <taxon>Pentapetalae</taxon>
        <taxon>asterids</taxon>
        <taxon>campanulids</taxon>
        <taxon>Asterales</taxon>
        <taxon>Asteraceae</taxon>
        <taxon>Asteroideae</taxon>
        <taxon>Heliantheae alliance</taxon>
        <taxon>Madieae</taxon>
        <taxon>Madiinae</taxon>
        <taxon>Deinandra</taxon>
    </lineage>
</organism>
<feature type="transmembrane region" description="Helical" evidence="10">
    <location>
        <begin position="467"/>
        <end position="489"/>
    </location>
</feature>
<feature type="transmembrane region" description="Helical" evidence="10">
    <location>
        <begin position="393"/>
        <end position="418"/>
    </location>
</feature>
<evidence type="ECO:0000256" key="8">
    <source>
        <dbReference type="ARBA" id="ARBA00023034"/>
    </source>
</evidence>
<evidence type="ECO:0000256" key="9">
    <source>
        <dbReference type="ARBA" id="ARBA00023136"/>
    </source>
</evidence>
<dbReference type="PANTHER" id="PTHR10766:SF163">
    <property type="entry name" value="TRANSMEMBRANE 9 SUPERFAMILY MEMBER 12"/>
    <property type="match status" value="1"/>
</dbReference>
<evidence type="ECO:0000256" key="10">
    <source>
        <dbReference type="RuleBase" id="RU363079"/>
    </source>
</evidence>
<protein>
    <recommendedName>
        <fullName evidence="10">Transmembrane 9 superfamily member</fullName>
    </recommendedName>
</protein>
<evidence type="ECO:0000256" key="4">
    <source>
        <dbReference type="ARBA" id="ARBA00022692"/>
    </source>
</evidence>
<sequence length="660" mass="74604">MDLLFMSKRTRLGLFTYVVFLGHLCNGFYLPGSYMRTYSTGEPIFAKVNSLTSIETELPFSYYSLPYCTPSGGIKKSAENLGELLMGDQIDNSPYRFRMNINESVFLCTTHPLSEHDVKLLKQRTHDLYQVNMILDNLPAMRFAYQNGVKIQWTGFPVGFTPPGSKDDYIINHVKFRVSVHEYEGTGVQILGTGEEGMGVISTSDDKKKAAGYEIVGFEVFPCSVKNDPEKMAKLHQYDQADSVNCPLGLEKSQIIREQEKISFTYEVEFVKSNVRWPSRWDAYLKMEGARVHWFSILNSLMVIFFLAGIVFVIFLRTVRRDLTRYEELDKESQAQMNEELSGWKLVVGDVFREPNHSKLLCVMVGDGVQITGMTVVTILFAAFGFMSPASRGMLLTGMIVLYLFLGTGAGYAGVYLWRTIKGTSEGWRSVSWSVAFFFPGVVFIILTILNFILWGSNSTGAIPISLYFILLSLLFCISVPLTLLGGYLGTRADPIQFPVRTNQIAREIPAQKYPSWLLVIGAGTLPFGTLFIELFFILSSIWLGRFYYVFGFLLVVLMLLVVVCAEVSVVLTYMHLCVEDWQWWWKAFYASGSVSLYVFLYSMKYLVFDLRSLSGPVSAILYLGYSLIVAIAIMLSTGTIGFITSLYFVHYLFSSVKID</sequence>
<dbReference type="GO" id="GO:0000139">
    <property type="term" value="C:Golgi membrane"/>
    <property type="evidence" value="ECO:0007669"/>
    <property type="project" value="UniProtKB-SubCell"/>
</dbReference>
<comment type="subcellular location">
    <subcellularLocation>
        <location evidence="1">Endosome membrane</location>
        <topology evidence="1">Multi-pass membrane protein</topology>
    </subcellularLocation>
    <subcellularLocation>
        <location evidence="2">Golgi apparatus membrane</location>
        <topology evidence="2">Multi-pass membrane protein</topology>
    </subcellularLocation>
</comment>